<evidence type="ECO:0000256" key="2">
    <source>
        <dbReference type="ARBA" id="ARBA00022448"/>
    </source>
</evidence>
<sequence>MVSKPGDDDGIPSRIPFWRVILDQGAIDRSIVNACYDGKGTEQDPFIVTWLADDPRNPLGFQTGSKWSITFLASMASLAVAMGSSTYSGGLTDIIAHFECGREVAILGISLFVLGFALGPLLWAPISEAYGRRLVLNLSLMSFTVMSAGSAGAKNIETLLILRFLAGSLGSAPMAVSGGVISDTFPAIERGLYSSLYAATAFLGPAIGPIVGGFLAEGGGWRWCQGLQAAFAGVLWLLILASLPETYGPVLLQERAKRLSKITGQIYRTKRDLEQVHVPTSTRVRLLLSRPFILLFCEPIVLMLSIYIAIIYGTLYLLFDAYPIVFQEVRGWSPGIGGLAFLGVLVGILGSVAYNIPVYYGYKRKTLQSTGRLPPEARLPSTFVGSIALPVGLFWFAWTNYPSIHWMASIAAGVPFGFGMVTVYMPVLNYLMDSYTIYAASVLAGNCLLRSSFGFIFPLFTSYMYQNLGIHWASSVPAFLALACTPMPFFFYKYGPKIREKCRYAAEAEAYMQSLTGSATVPGKEGSPPGPERPQN</sequence>
<proteinExistence type="inferred from homology"/>
<dbReference type="AlphaFoldDB" id="A0A9W9I3H1"/>
<keyword evidence="5 9" id="KW-1133">Transmembrane helix</keyword>
<feature type="transmembrane region" description="Helical" evidence="9">
    <location>
        <begin position="159"/>
        <end position="181"/>
    </location>
</feature>
<feature type="domain" description="Major facilitator superfamily (MFS) profile" evidence="10">
    <location>
        <begin position="69"/>
        <end position="499"/>
    </location>
</feature>
<evidence type="ECO:0000256" key="6">
    <source>
        <dbReference type="ARBA" id="ARBA00023136"/>
    </source>
</evidence>
<evidence type="ECO:0000256" key="7">
    <source>
        <dbReference type="ARBA" id="ARBA00038459"/>
    </source>
</evidence>
<evidence type="ECO:0000313" key="11">
    <source>
        <dbReference type="EMBL" id="KAJ5165898.1"/>
    </source>
</evidence>
<feature type="region of interest" description="Disordered" evidence="8">
    <location>
        <begin position="517"/>
        <end position="536"/>
    </location>
</feature>
<keyword evidence="2" id="KW-0813">Transport</keyword>
<dbReference type="EMBL" id="JAPQKO010000004">
    <property type="protein sequence ID" value="KAJ5165898.1"/>
    <property type="molecule type" value="Genomic_DNA"/>
</dbReference>
<feature type="transmembrane region" description="Helical" evidence="9">
    <location>
        <begin position="381"/>
        <end position="398"/>
    </location>
</feature>
<reference evidence="11" key="1">
    <citation type="submission" date="2022-11" db="EMBL/GenBank/DDBJ databases">
        <authorList>
            <person name="Petersen C."/>
        </authorList>
    </citation>
    <scope>NUCLEOTIDE SEQUENCE</scope>
    <source>
        <strain evidence="11">IBT 21917</strain>
    </source>
</reference>
<feature type="transmembrane region" description="Helical" evidence="9">
    <location>
        <begin position="292"/>
        <end position="319"/>
    </location>
</feature>
<feature type="transmembrane region" description="Helical" evidence="9">
    <location>
        <begin position="227"/>
        <end position="252"/>
    </location>
</feature>
<dbReference type="CDD" id="cd17323">
    <property type="entry name" value="MFS_Tpo1_MDR_like"/>
    <property type="match status" value="1"/>
</dbReference>
<comment type="caution">
    <text evidence="11">The sequence shown here is derived from an EMBL/GenBank/DDBJ whole genome shotgun (WGS) entry which is preliminary data.</text>
</comment>
<dbReference type="InterPro" id="IPR011701">
    <property type="entry name" value="MFS"/>
</dbReference>
<keyword evidence="6 9" id="KW-0472">Membrane</keyword>
<feature type="transmembrane region" description="Helical" evidence="9">
    <location>
        <begin position="437"/>
        <end position="460"/>
    </location>
</feature>
<reference evidence="11" key="2">
    <citation type="journal article" date="2023" name="IMA Fungus">
        <title>Comparative genomic study of the Penicillium genus elucidates a diverse pangenome and 15 lateral gene transfer events.</title>
        <authorList>
            <person name="Petersen C."/>
            <person name="Sorensen T."/>
            <person name="Nielsen M.R."/>
            <person name="Sondergaard T.E."/>
            <person name="Sorensen J.L."/>
            <person name="Fitzpatrick D.A."/>
            <person name="Frisvad J.C."/>
            <person name="Nielsen K.L."/>
        </authorList>
    </citation>
    <scope>NUCLEOTIDE SEQUENCE</scope>
    <source>
        <strain evidence="11">IBT 21917</strain>
    </source>
</reference>
<name>A0A9W9I3H1_9EURO</name>
<gene>
    <name evidence="11" type="ORF">N7492_006194</name>
</gene>
<dbReference type="PROSITE" id="PS50850">
    <property type="entry name" value="MFS"/>
    <property type="match status" value="1"/>
</dbReference>
<protein>
    <recommendedName>
        <fullName evidence="10">Major facilitator superfamily (MFS) profile domain-containing protein</fullName>
    </recommendedName>
</protein>
<organism evidence="11 12">
    <name type="scientific">Penicillium capsulatum</name>
    <dbReference type="NCBI Taxonomy" id="69766"/>
    <lineage>
        <taxon>Eukaryota</taxon>
        <taxon>Fungi</taxon>
        <taxon>Dikarya</taxon>
        <taxon>Ascomycota</taxon>
        <taxon>Pezizomycotina</taxon>
        <taxon>Eurotiomycetes</taxon>
        <taxon>Eurotiomycetidae</taxon>
        <taxon>Eurotiales</taxon>
        <taxon>Aspergillaceae</taxon>
        <taxon>Penicillium</taxon>
    </lineage>
</organism>
<dbReference type="GO" id="GO:0005886">
    <property type="term" value="C:plasma membrane"/>
    <property type="evidence" value="ECO:0007669"/>
    <property type="project" value="UniProtKB-SubCell"/>
</dbReference>
<keyword evidence="4 9" id="KW-0812">Transmembrane</keyword>
<dbReference type="SUPFAM" id="SSF103473">
    <property type="entry name" value="MFS general substrate transporter"/>
    <property type="match status" value="1"/>
</dbReference>
<dbReference type="Proteomes" id="UP001146351">
    <property type="component" value="Unassembled WGS sequence"/>
</dbReference>
<evidence type="ECO:0000256" key="1">
    <source>
        <dbReference type="ARBA" id="ARBA00004651"/>
    </source>
</evidence>
<feature type="transmembrane region" description="Helical" evidence="9">
    <location>
        <begin position="67"/>
        <end position="84"/>
    </location>
</feature>
<feature type="transmembrane region" description="Helical" evidence="9">
    <location>
        <begin position="104"/>
        <end position="123"/>
    </location>
</feature>
<dbReference type="PANTHER" id="PTHR23502:SF186">
    <property type="entry name" value="MAJOR FACILITATOR SUPERFAMILY (MFS) PROFILE DOMAIN-CONTAINING PROTEIN"/>
    <property type="match status" value="1"/>
</dbReference>
<feature type="transmembrane region" description="Helical" evidence="9">
    <location>
        <begin position="472"/>
        <end position="492"/>
    </location>
</feature>
<dbReference type="Gene3D" id="1.20.1250.20">
    <property type="entry name" value="MFS general substrate transporter like domains"/>
    <property type="match status" value="1"/>
</dbReference>
<dbReference type="InterPro" id="IPR036259">
    <property type="entry name" value="MFS_trans_sf"/>
</dbReference>
<dbReference type="FunFam" id="1.20.1250.20:FF:000011">
    <property type="entry name" value="MFS multidrug transporter, putative"/>
    <property type="match status" value="1"/>
</dbReference>
<dbReference type="Pfam" id="PF07690">
    <property type="entry name" value="MFS_1"/>
    <property type="match status" value="1"/>
</dbReference>
<keyword evidence="3" id="KW-1003">Cell membrane</keyword>
<feature type="transmembrane region" description="Helical" evidence="9">
    <location>
        <begin position="193"/>
        <end position="215"/>
    </location>
</feature>
<evidence type="ECO:0000256" key="8">
    <source>
        <dbReference type="SAM" id="MobiDB-lite"/>
    </source>
</evidence>
<evidence type="ECO:0000313" key="12">
    <source>
        <dbReference type="Proteomes" id="UP001146351"/>
    </source>
</evidence>
<evidence type="ECO:0000256" key="5">
    <source>
        <dbReference type="ARBA" id="ARBA00022989"/>
    </source>
</evidence>
<feature type="transmembrane region" description="Helical" evidence="9">
    <location>
        <begin position="339"/>
        <end position="360"/>
    </location>
</feature>
<feature type="transmembrane region" description="Helical" evidence="9">
    <location>
        <begin position="404"/>
        <end position="425"/>
    </location>
</feature>
<dbReference type="OrthoDB" id="446368at2759"/>
<comment type="similarity">
    <text evidence="7">Belongs to the major facilitator superfamily. DHA1 family. Polyamines/proton antiporter (TC 2.A.1.2.16) subfamily.</text>
</comment>
<dbReference type="GO" id="GO:0022857">
    <property type="term" value="F:transmembrane transporter activity"/>
    <property type="evidence" value="ECO:0007669"/>
    <property type="project" value="InterPro"/>
</dbReference>
<dbReference type="InterPro" id="IPR020846">
    <property type="entry name" value="MFS_dom"/>
</dbReference>
<evidence type="ECO:0000259" key="10">
    <source>
        <dbReference type="PROSITE" id="PS50850"/>
    </source>
</evidence>
<comment type="subcellular location">
    <subcellularLocation>
        <location evidence="1">Cell membrane</location>
        <topology evidence="1">Multi-pass membrane protein</topology>
    </subcellularLocation>
</comment>
<evidence type="ECO:0000256" key="4">
    <source>
        <dbReference type="ARBA" id="ARBA00022692"/>
    </source>
</evidence>
<evidence type="ECO:0000256" key="3">
    <source>
        <dbReference type="ARBA" id="ARBA00022475"/>
    </source>
</evidence>
<evidence type="ECO:0000256" key="9">
    <source>
        <dbReference type="SAM" id="Phobius"/>
    </source>
</evidence>
<keyword evidence="12" id="KW-1185">Reference proteome</keyword>
<accession>A0A9W9I3H1</accession>
<dbReference type="PANTHER" id="PTHR23502">
    <property type="entry name" value="MAJOR FACILITATOR SUPERFAMILY"/>
    <property type="match status" value="1"/>
</dbReference>